<evidence type="ECO:0000256" key="4">
    <source>
        <dbReference type="ARBA" id="ARBA00022801"/>
    </source>
</evidence>
<dbReference type="GO" id="GO:0005634">
    <property type="term" value="C:nucleus"/>
    <property type="evidence" value="ECO:0007669"/>
    <property type="project" value="UniProtKB-SubCell"/>
</dbReference>
<sequence>MFPVSENFNRIPCPYSQLNIKCPGNHICPLNHYSNQRIIIEMGKQNLDPTLIKKPNEISKLKFSQISLKEDQNGHVGNLYSVLSNDISSNENLNSKSVPNNENDSSMISVKCPQIKPKPNQKVPWTMRQKVLELVYRKLLDAQTNIHNNSASPDIDIGSEALKIEDKIYRNSTSMTYRNNAANETRKLTKQLGNGENIYANISKETDSATNSINNGDSKILDLEDSNEARIFYSFLASVDDMEKLGYPLVSVIENGLSEENAKTCDDAFEWIKNYMSFRAKGVRTIPNSDNSNYGKIDFSELVGKKANCERCGLQYEINLPSKDPQIKKQCKYHHGRIRMQFNDSPLFFAAKRKNDKTKPRKYYTCCNNDPLSPPCEIGPHTLKIENDGILHALTPYKKTILNKSKYKVLAIDCEMASTTIGSELARVTVVDHFENTVLDELVKIKGEVLDLNTRYSGLSSLDDAKYSFEEIQEKCLDLISSETVLVGHGLENDLRAMRLIHEKVIDTVTVFPHSKGLPFRKSLKDISMMVLGNIIQEAKSGHDSREDALTSMKSVVAKTKLLKRTKGKTEPKAN</sequence>
<evidence type="ECO:0000256" key="2">
    <source>
        <dbReference type="ARBA" id="ARBA00006357"/>
    </source>
</evidence>
<proteinExistence type="inferred from homology"/>
<evidence type="ECO:0000313" key="9">
    <source>
        <dbReference type="Proteomes" id="UP000245699"/>
    </source>
</evidence>
<dbReference type="SUPFAM" id="SSF53098">
    <property type="entry name" value="Ribonuclease H-like"/>
    <property type="match status" value="1"/>
</dbReference>
<dbReference type="Gene3D" id="3.30.420.10">
    <property type="entry name" value="Ribonuclease H-like superfamily/Ribonuclease H"/>
    <property type="match status" value="1"/>
</dbReference>
<protein>
    <recommendedName>
        <fullName evidence="7">Exonuclease domain-containing protein</fullName>
    </recommendedName>
</protein>
<comment type="caution">
    <text evidence="8">The sequence shown here is derived from an EMBL/GenBank/DDBJ whole genome shotgun (WGS) entry which is preliminary data.</text>
</comment>
<evidence type="ECO:0000313" key="8">
    <source>
        <dbReference type="EMBL" id="PVU98277.1"/>
    </source>
</evidence>
<dbReference type="CDD" id="cd06145">
    <property type="entry name" value="REX1_like"/>
    <property type="match status" value="1"/>
</dbReference>
<dbReference type="InterPro" id="IPR013520">
    <property type="entry name" value="Ribonucl_H"/>
</dbReference>
<keyword evidence="6" id="KW-0539">Nucleus</keyword>
<evidence type="ECO:0000256" key="3">
    <source>
        <dbReference type="ARBA" id="ARBA00022722"/>
    </source>
</evidence>
<comment type="similarity">
    <text evidence="2">Belongs to the REXO1/REXO3 family.</text>
</comment>
<reference evidence="8 9" key="1">
    <citation type="journal article" date="2018" name="MBio">
        <title>Comparative Genomics Reveals the Core Gene Toolbox for the Fungus-Insect Symbiosis.</title>
        <authorList>
            <person name="Wang Y."/>
            <person name="Stata M."/>
            <person name="Wang W."/>
            <person name="Stajich J.E."/>
            <person name="White M.M."/>
            <person name="Moncalvo J.M."/>
        </authorList>
    </citation>
    <scope>NUCLEOTIDE SEQUENCE [LARGE SCALE GENOMIC DNA]</scope>
    <source>
        <strain evidence="8 9">AUS-77-4</strain>
    </source>
</reference>
<gene>
    <name evidence="8" type="ORF">BB559_001695</name>
</gene>
<dbReference type="FunFam" id="3.30.420.10:FF:000031">
    <property type="entry name" value="RNA exonuclease 1"/>
    <property type="match status" value="1"/>
</dbReference>
<dbReference type="InterPro" id="IPR036397">
    <property type="entry name" value="RNaseH_sf"/>
</dbReference>
<evidence type="ECO:0000256" key="5">
    <source>
        <dbReference type="ARBA" id="ARBA00022839"/>
    </source>
</evidence>
<dbReference type="GO" id="GO:0010629">
    <property type="term" value="P:negative regulation of gene expression"/>
    <property type="evidence" value="ECO:0007669"/>
    <property type="project" value="UniProtKB-ARBA"/>
</dbReference>
<dbReference type="OrthoDB" id="8191639at2759"/>
<keyword evidence="4" id="KW-0378">Hydrolase</keyword>
<dbReference type="GO" id="GO:0004527">
    <property type="term" value="F:exonuclease activity"/>
    <property type="evidence" value="ECO:0007669"/>
    <property type="project" value="UniProtKB-KW"/>
</dbReference>
<feature type="domain" description="Exonuclease" evidence="7">
    <location>
        <begin position="408"/>
        <end position="565"/>
    </location>
</feature>
<organism evidence="8 9">
    <name type="scientific">Furculomyces boomerangus</name>
    <dbReference type="NCBI Taxonomy" id="61424"/>
    <lineage>
        <taxon>Eukaryota</taxon>
        <taxon>Fungi</taxon>
        <taxon>Fungi incertae sedis</taxon>
        <taxon>Zoopagomycota</taxon>
        <taxon>Kickxellomycotina</taxon>
        <taxon>Harpellomycetes</taxon>
        <taxon>Harpellales</taxon>
        <taxon>Harpellaceae</taxon>
        <taxon>Furculomyces</taxon>
    </lineage>
</organism>
<keyword evidence="5" id="KW-0269">Exonuclease</keyword>
<dbReference type="InterPro" id="IPR047021">
    <property type="entry name" value="REXO1/3/4-like"/>
</dbReference>
<evidence type="ECO:0000259" key="7">
    <source>
        <dbReference type="SMART" id="SM00479"/>
    </source>
</evidence>
<keyword evidence="3" id="KW-0540">Nuclease</keyword>
<dbReference type="Proteomes" id="UP000245699">
    <property type="component" value="Unassembled WGS sequence"/>
</dbReference>
<name>A0A2T9Z124_9FUNG</name>
<evidence type="ECO:0000256" key="6">
    <source>
        <dbReference type="ARBA" id="ARBA00023242"/>
    </source>
</evidence>
<dbReference type="PANTHER" id="PTHR12801:SF115">
    <property type="entry name" value="FI18136P1-RELATED"/>
    <property type="match status" value="1"/>
</dbReference>
<dbReference type="GO" id="GO:0003676">
    <property type="term" value="F:nucleic acid binding"/>
    <property type="evidence" value="ECO:0007669"/>
    <property type="project" value="InterPro"/>
</dbReference>
<dbReference type="PANTHER" id="PTHR12801">
    <property type="entry name" value="RNA EXONUCLEASE REXO1 / RECO3 FAMILY MEMBER-RELATED"/>
    <property type="match status" value="1"/>
</dbReference>
<dbReference type="InterPro" id="IPR034922">
    <property type="entry name" value="REX1-like_exo"/>
</dbReference>
<dbReference type="InterPro" id="IPR012337">
    <property type="entry name" value="RNaseH-like_sf"/>
</dbReference>
<dbReference type="STRING" id="61424.A0A2T9Z124"/>
<dbReference type="EMBL" id="MBFT01000086">
    <property type="protein sequence ID" value="PVU98277.1"/>
    <property type="molecule type" value="Genomic_DNA"/>
</dbReference>
<comment type="subcellular location">
    <subcellularLocation>
        <location evidence="1">Nucleus</location>
    </subcellularLocation>
</comment>
<dbReference type="AlphaFoldDB" id="A0A2T9Z124"/>
<evidence type="ECO:0000256" key="1">
    <source>
        <dbReference type="ARBA" id="ARBA00004123"/>
    </source>
</evidence>
<dbReference type="SMART" id="SM00479">
    <property type="entry name" value="EXOIII"/>
    <property type="match status" value="1"/>
</dbReference>
<keyword evidence="9" id="KW-1185">Reference proteome</keyword>
<accession>A0A2T9Z124</accession>